<dbReference type="Gene3D" id="3.40.190.10">
    <property type="entry name" value="Periplasmic binding protein-like II"/>
    <property type="match status" value="2"/>
</dbReference>
<dbReference type="AlphaFoldDB" id="A0A6M8FET2"/>
<gene>
    <name evidence="3" type="ORF">HNE05_15510</name>
</gene>
<feature type="chain" id="PRO_5026832118" evidence="1">
    <location>
        <begin position="28"/>
        <end position="268"/>
    </location>
</feature>
<name>A0A6M8FET2_9GAMM</name>
<dbReference type="SMART" id="SM00062">
    <property type="entry name" value="PBPb"/>
    <property type="match status" value="1"/>
</dbReference>
<dbReference type="Proteomes" id="UP000501379">
    <property type="component" value="Chromosome"/>
</dbReference>
<evidence type="ECO:0000259" key="2">
    <source>
        <dbReference type="SMART" id="SM00062"/>
    </source>
</evidence>
<keyword evidence="4" id="KW-1185">Reference proteome</keyword>
<dbReference type="SUPFAM" id="SSF53850">
    <property type="entry name" value="Periplasmic binding protein-like II"/>
    <property type="match status" value="1"/>
</dbReference>
<proteinExistence type="predicted"/>
<evidence type="ECO:0000256" key="1">
    <source>
        <dbReference type="SAM" id="SignalP"/>
    </source>
</evidence>
<protein>
    <submittedName>
        <fullName evidence="3">Transporter substrate-binding domain-containing protein</fullName>
    </submittedName>
</protein>
<dbReference type="RefSeq" id="WP_173209843.1">
    <property type="nucleotide sequence ID" value="NZ_CP053697.2"/>
</dbReference>
<reference evidence="3" key="1">
    <citation type="submission" date="2020-07" db="EMBL/GenBank/DDBJ databases">
        <title>Nitrate ammonifying Pseudomonas campi sp. nov. isolated from German agricultural grassland.</title>
        <authorList>
            <person name="Timsy T."/>
            <person name="Ulrich A."/>
            <person name="Spanner T."/>
            <person name="Foesel B."/>
            <person name="Kolb S."/>
            <person name="Horn M.A."/>
            <person name="Behrendt U."/>
        </authorList>
    </citation>
    <scope>NUCLEOTIDE SEQUENCE</scope>
    <source>
        <strain evidence="3">S1-A32-2</strain>
    </source>
</reference>
<dbReference type="KEGG" id="pcam:HNE05_15510"/>
<organism evidence="3 4">
    <name type="scientific">Aquipseudomonas campi</name>
    <dbReference type="NCBI Taxonomy" id="2731681"/>
    <lineage>
        <taxon>Bacteria</taxon>
        <taxon>Pseudomonadati</taxon>
        <taxon>Pseudomonadota</taxon>
        <taxon>Gammaproteobacteria</taxon>
        <taxon>Pseudomonadales</taxon>
        <taxon>Pseudomonadaceae</taxon>
        <taxon>Aquipseudomonas</taxon>
    </lineage>
</organism>
<keyword evidence="1" id="KW-0732">Signal</keyword>
<sequence>MATPKILLTWCRLLIGCLALLPGLCQANVQDLLGSPYKVAFYEAGYLYSNGAGIDKDVVDELKNRGGYSFAYIERPRARIWKELKEGTLPMSVSGLRTAERDEFAFFIPYIAQKNMALVTDAKYTTAATLLQDETATAAVVRGFKHGAYFDGLIDRLRARGRVNEVLTAHNLFLMLKAGNRVSLIVSQPVFYVKELDELGLTDSVIVHDWEPEQPPTALGLILSKAHFSEQAYLNMKAVVDEMKADGTLRGIYLKYLTPQQTDQALDF</sequence>
<evidence type="ECO:0000313" key="3">
    <source>
        <dbReference type="EMBL" id="QKE64693.1"/>
    </source>
</evidence>
<feature type="signal peptide" evidence="1">
    <location>
        <begin position="1"/>
        <end position="27"/>
    </location>
</feature>
<dbReference type="InterPro" id="IPR001638">
    <property type="entry name" value="Solute-binding_3/MltF_N"/>
</dbReference>
<feature type="domain" description="Solute-binding protein family 3/N-terminal" evidence="2">
    <location>
        <begin position="36"/>
        <end position="260"/>
    </location>
</feature>
<dbReference type="EMBL" id="CP053697">
    <property type="protein sequence ID" value="QKE64693.1"/>
    <property type="molecule type" value="Genomic_DNA"/>
</dbReference>
<accession>A0A6M8FET2</accession>
<dbReference type="Pfam" id="PF00497">
    <property type="entry name" value="SBP_bac_3"/>
    <property type="match status" value="1"/>
</dbReference>
<evidence type="ECO:0000313" key="4">
    <source>
        <dbReference type="Proteomes" id="UP000501379"/>
    </source>
</evidence>